<accession>A0A0B6ZIL7</accession>
<sequence>VENKLQVTPLFKALELGVHKKSCCVTTADNNKMQLFQQKKCLPPYWALTNG</sequence>
<evidence type="ECO:0000313" key="1">
    <source>
        <dbReference type="EMBL" id="CEK67726.1"/>
    </source>
</evidence>
<gene>
    <name evidence="1" type="primary">ORF63671</name>
</gene>
<proteinExistence type="predicted"/>
<dbReference type="EMBL" id="HACG01020861">
    <property type="protein sequence ID" value="CEK67726.1"/>
    <property type="molecule type" value="Transcribed_RNA"/>
</dbReference>
<organism evidence="1">
    <name type="scientific">Arion vulgaris</name>
    <dbReference type="NCBI Taxonomy" id="1028688"/>
    <lineage>
        <taxon>Eukaryota</taxon>
        <taxon>Metazoa</taxon>
        <taxon>Spiralia</taxon>
        <taxon>Lophotrochozoa</taxon>
        <taxon>Mollusca</taxon>
        <taxon>Gastropoda</taxon>
        <taxon>Heterobranchia</taxon>
        <taxon>Euthyneura</taxon>
        <taxon>Panpulmonata</taxon>
        <taxon>Eupulmonata</taxon>
        <taxon>Stylommatophora</taxon>
        <taxon>Helicina</taxon>
        <taxon>Arionoidea</taxon>
        <taxon>Arionidae</taxon>
        <taxon>Arion</taxon>
    </lineage>
</organism>
<dbReference type="AlphaFoldDB" id="A0A0B6ZIL7"/>
<protein>
    <submittedName>
        <fullName evidence="1">Uncharacterized protein</fullName>
    </submittedName>
</protein>
<name>A0A0B6ZIL7_9EUPU</name>
<feature type="non-terminal residue" evidence="1">
    <location>
        <position position="1"/>
    </location>
</feature>
<reference evidence="1" key="1">
    <citation type="submission" date="2014-12" db="EMBL/GenBank/DDBJ databases">
        <title>Insight into the proteome of Arion vulgaris.</title>
        <authorList>
            <person name="Aradska J."/>
            <person name="Bulat T."/>
            <person name="Smidak R."/>
            <person name="Sarate P."/>
            <person name="Gangsoo J."/>
            <person name="Sialana F."/>
            <person name="Bilban M."/>
            <person name="Lubec G."/>
        </authorList>
    </citation>
    <scope>NUCLEOTIDE SEQUENCE</scope>
    <source>
        <tissue evidence="1">Skin</tissue>
    </source>
</reference>